<proteinExistence type="inferred from homology"/>
<dbReference type="SMART" id="SM00559">
    <property type="entry name" value="Ku78"/>
    <property type="match status" value="1"/>
</dbReference>
<protein>
    <recommendedName>
        <fullName evidence="2">Non-homologous end joining protein Ku</fullName>
    </recommendedName>
</protein>
<dbReference type="OrthoDB" id="9795084at2"/>
<comment type="similarity">
    <text evidence="2">Belongs to the prokaryotic Ku family.</text>
</comment>
<reference evidence="4 5" key="1">
    <citation type="journal article" date="2007" name="Appl. Environ. Microbiol.">
        <title>Genome sequence of the cellulolytic gliding bacterium Cytophaga hutchinsonii.</title>
        <authorList>
            <person name="Xie G."/>
            <person name="Bruce D.C."/>
            <person name="Challacombe J.F."/>
            <person name="Chertkov O."/>
            <person name="Detter J.C."/>
            <person name="Gilna P."/>
            <person name="Han C.S."/>
            <person name="Lucas S."/>
            <person name="Misra M."/>
            <person name="Myers G.L."/>
            <person name="Richardson P."/>
            <person name="Tapia R."/>
            <person name="Thayer N."/>
            <person name="Thompson L.S."/>
            <person name="Brettin T.S."/>
            <person name="Henrissat B."/>
            <person name="Wilson D.B."/>
            <person name="McBride M.J."/>
        </authorList>
    </citation>
    <scope>NUCLEOTIDE SEQUENCE [LARGE SCALE GENOMIC DNA]</scope>
    <source>
        <strain evidence="5">ATCC 33406 / DSM 1761 / CIP 103989 / NBRC 15051 / NCIMB 9469 / D465</strain>
    </source>
</reference>
<dbReference type="PANTHER" id="PTHR41251">
    <property type="entry name" value="NON-HOMOLOGOUS END JOINING PROTEIN KU"/>
    <property type="match status" value="1"/>
</dbReference>
<comment type="subunit">
    <text evidence="2">Homodimer. Interacts with LigD.</text>
</comment>
<accession>A0A6N4SV06</accession>
<comment type="function">
    <text evidence="2">With LigD forms a non-homologous end joining (NHEJ) DNA repair enzyme, which repairs dsDNA breaks with reduced fidelity. Binds linear dsDNA with 5'- and 3'- overhangs but not closed circular dsDNA nor ssDNA. Recruits and stimulates the ligase activity of LigD.</text>
</comment>
<gene>
    <name evidence="2" type="primary">ku</name>
    <name evidence="4" type="ordered locus">CHU_2838</name>
</gene>
<evidence type="ECO:0000259" key="3">
    <source>
        <dbReference type="SMART" id="SM00559"/>
    </source>
</evidence>
<dbReference type="NCBIfam" id="TIGR02772">
    <property type="entry name" value="Ku_bact"/>
    <property type="match status" value="1"/>
</dbReference>
<dbReference type="Proteomes" id="UP000001822">
    <property type="component" value="Chromosome"/>
</dbReference>
<name>A0A6N4SV06_CYTH3</name>
<dbReference type="RefSeq" id="WP_011586196.1">
    <property type="nucleotide sequence ID" value="NC_008255.1"/>
</dbReference>
<dbReference type="AlphaFoldDB" id="A0A6N4SV06"/>
<sequence>MKTIWTGAIGFGLVNIPVKLFSATHESRLDLDMLDKKDHSNIKFQRVNAKTGKEVAWDNIVKGYKIEDDYVILDEKDFEKANAKKTKTIEILQFVQEDEIDSVYFETPYYIQPDKSGTRAYALLREALIKSKKVAVANYVLRNKEALAILKPVGNVIVLNKIRFQEEILDADALDLPAKSAIKEGEMKMALSLIDQLTETFDISKYKDTYTSELLKLIKAKAKGTVVKTKSAASKPTATKDLMAQLKASLQPTKRAAAR</sequence>
<dbReference type="PIRSF" id="PIRSF006493">
    <property type="entry name" value="Prok_Ku"/>
    <property type="match status" value="1"/>
</dbReference>
<dbReference type="Pfam" id="PF02735">
    <property type="entry name" value="Ku"/>
    <property type="match status" value="1"/>
</dbReference>
<dbReference type="Gene3D" id="2.40.290.10">
    <property type="match status" value="1"/>
</dbReference>
<dbReference type="GO" id="GO:0006303">
    <property type="term" value="P:double-strand break repair via nonhomologous end joining"/>
    <property type="evidence" value="ECO:0007669"/>
    <property type="project" value="UniProtKB-UniRule"/>
</dbReference>
<dbReference type="KEGG" id="chu:CHU_2838"/>
<dbReference type="GO" id="GO:0003690">
    <property type="term" value="F:double-stranded DNA binding"/>
    <property type="evidence" value="ECO:0007669"/>
    <property type="project" value="UniProtKB-UniRule"/>
</dbReference>
<evidence type="ECO:0000256" key="1">
    <source>
        <dbReference type="ARBA" id="ARBA00023125"/>
    </source>
</evidence>
<evidence type="ECO:0000256" key="2">
    <source>
        <dbReference type="HAMAP-Rule" id="MF_01875"/>
    </source>
</evidence>
<organism evidence="4 5">
    <name type="scientific">Cytophaga hutchinsonii (strain ATCC 33406 / DSM 1761 / CIP 103989 / NBRC 15051 / NCIMB 9469 / D465)</name>
    <dbReference type="NCBI Taxonomy" id="269798"/>
    <lineage>
        <taxon>Bacteria</taxon>
        <taxon>Pseudomonadati</taxon>
        <taxon>Bacteroidota</taxon>
        <taxon>Cytophagia</taxon>
        <taxon>Cytophagales</taxon>
        <taxon>Cytophagaceae</taxon>
        <taxon>Cytophaga</taxon>
    </lineage>
</organism>
<dbReference type="CDD" id="cd00789">
    <property type="entry name" value="KU_like"/>
    <property type="match status" value="1"/>
</dbReference>
<dbReference type="InterPro" id="IPR006164">
    <property type="entry name" value="DNA_bd_Ku70/Ku80"/>
</dbReference>
<keyword evidence="2" id="KW-0227">DNA damage</keyword>
<keyword evidence="5" id="KW-1185">Reference proteome</keyword>
<keyword evidence="2" id="KW-0234">DNA repair</keyword>
<dbReference type="InterPro" id="IPR009187">
    <property type="entry name" value="Prok_Ku"/>
</dbReference>
<dbReference type="InterPro" id="IPR016194">
    <property type="entry name" value="SPOC-like_C_dom_sf"/>
</dbReference>
<feature type="domain" description="Ku" evidence="3">
    <location>
        <begin position="52"/>
        <end position="179"/>
    </location>
</feature>
<dbReference type="GO" id="GO:0006310">
    <property type="term" value="P:DNA recombination"/>
    <property type="evidence" value="ECO:0007669"/>
    <property type="project" value="UniProtKB-KW"/>
</dbReference>
<evidence type="ECO:0000313" key="5">
    <source>
        <dbReference type="Proteomes" id="UP000001822"/>
    </source>
</evidence>
<evidence type="ECO:0000313" key="4">
    <source>
        <dbReference type="EMBL" id="ABG60086.1"/>
    </source>
</evidence>
<dbReference type="PANTHER" id="PTHR41251:SF1">
    <property type="entry name" value="NON-HOMOLOGOUS END JOINING PROTEIN KU"/>
    <property type="match status" value="1"/>
</dbReference>
<dbReference type="SUPFAM" id="SSF100939">
    <property type="entry name" value="SPOC domain-like"/>
    <property type="match status" value="1"/>
</dbReference>
<dbReference type="EMBL" id="CP000383">
    <property type="protein sequence ID" value="ABG60086.1"/>
    <property type="molecule type" value="Genomic_DNA"/>
</dbReference>
<keyword evidence="1 2" id="KW-0238">DNA-binding</keyword>
<keyword evidence="2" id="KW-0233">DNA recombination</keyword>
<dbReference type="HAMAP" id="MF_01875">
    <property type="entry name" value="Prokaryotic_Ku"/>
    <property type="match status" value="1"/>
</dbReference>